<comment type="caution">
    <text evidence="1">The sequence shown here is derived from an EMBL/GenBank/DDBJ whole genome shotgun (WGS) entry which is preliminary data.</text>
</comment>
<evidence type="ECO:0000313" key="2">
    <source>
        <dbReference type="Proteomes" id="UP001153954"/>
    </source>
</evidence>
<organism evidence="1 2">
    <name type="scientific">Euphydryas editha</name>
    <name type="common">Edith's checkerspot</name>
    <dbReference type="NCBI Taxonomy" id="104508"/>
    <lineage>
        <taxon>Eukaryota</taxon>
        <taxon>Metazoa</taxon>
        <taxon>Ecdysozoa</taxon>
        <taxon>Arthropoda</taxon>
        <taxon>Hexapoda</taxon>
        <taxon>Insecta</taxon>
        <taxon>Pterygota</taxon>
        <taxon>Neoptera</taxon>
        <taxon>Endopterygota</taxon>
        <taxon>Lepidoptera</taxon>
        <taxon>Glossata</taxon>
        <taxon>Ditrysia</taxon>
        <taxon>Papilionoidea</taxon>
        <taxon>Nymphalidae</taxon>
        <taxon>Nymphalinae</taxon>
        <taxon>Euphydryas</taxon>
    </lineage>
</organism>
<sequence>MKKTLEANYQALQSNKDKKTFSETILNQKSILKEHKVLSETKNFTVRDKKQISKQDIYEKLKEDITKFFDRDDVSRMTAGKKEYITRNKIKKQSRYLLDSMKNLHKIFEAENTKVSYSYFCKQRPFWVLIPDVSNRETCLCKIHANIELLVKVLHSHKILKERDSKEVIDTLCCAKTVCLLKRCGTCKIRSLEYTLETDEEISFSRWEYKKDTYISKGVGKEKRIIAKVKVIATPKEAIAELEKVLPEFLKHEGIRRWQFTAMRDLKTNLKDNEAILHIDFSENYAFKYNAEVQSFHFGGS</sequence>
<reference evidence="1" key="1">
    <citation type="submission" date="2022-03" db="EMBL/GenBank/DDBJ databases">
        <authorList>
            <person name="Tunstrom K."/>
        </authorList>
    </citation>
    <scope>NUCLEOTIDE SEQUENCE</scope>
</reference>
<accession>A0AAU9V975</accession>
<name>A0AAU9V975_EUPED</name>
<dbReference type="Proteomes" id="UP001153954">
    <property type="component" value="Unassembled WGS sequence"/>
</dbReference>
<evidence type="ECO:0000313" key="1">
    <source>
        <dbReference type="EMBL" id="CAH2108575.1"/>
    </source>
</evidence>
<dbReference type="AlphaFoldDB" id="A0AAU9V975"/>
<dbReference type="PANTHER" id="PTHR46601:SF2">
    <property type="entry name" value="UBIQUITIN-LIKE PROTEASE FAMILY PROFILE DOMAIN-CONTAINING PROTEIN"/>
    <property type="match status" value="1"/>
</dbReference>
<keyword evidence="2" id="KW-1185">Reference proteome</keyword>
<gene>
    <name evidence="1" type="ORF">EEDITHA_LOCUS22496</name>
</gene>
<protein>
    <submittedName>
        <fullName evidence="1">Uncharacterized protein</fullName>
    </submittedName>
</protein>
<dbReference type="PANTHER" id="PTHR46601">
    <property type="entry name" value="ULP_PROTEASE DOMAIN-CONTAINING PROTEIN"/>
    <property type="match status" value="1"/>
</dbReference>
<dbReference type="EMBL" id="CAKOGL010000031">
    <property type="protein sequence ID" value="CAH2108575.1"/>
    <property type="molecule type" value="Genomic_DNA"/>
</dbReference>
<proteinExistence type="predicted"/>